<keyword evidence="5 11" id="KW-0067">ATP-binding</keyword>
<dbReference type="NCBIfam" id="TIGR01188">
    <property type="entry name" value="drrA"/>
    <property type="match status" value="1"/>
</dbReference>
<dbReference type="Gene3D" id="3.40.50.300">
    <property type="entry name" value="P-loop containing nucleotide triphosphate hydrolases"/>
    <property type="match status" value="1"/>
</dbReference>
<dbReference type="SUPFAM" id="SSF52540">
    <property type="entry name" value="P-loop containing nucleoside triphosphate hydrolases"/>
    <property type="match status" value="1"/>
</dbReference>
<dbReference type="STRING" id="1962155.B1813_09720"/>
<keyword evidence="2" id="KW-0813">Transport</keyword>
<dbReference type="InterPro" id="IPR005894">
    <property type="entry name" value="DrrA"/>
</dbReference>
<evidence type="ECO:0000313" key="12">
    <source>
        <dbReference type="Proteomes" id="UP000192591"/>
    </source>
</evidence>
<dbReference type="PANTHER" id="PTHR42711:SF19">
    <property type="entry name" value="DOXORUBICIN RESISTANCE ATP-BINDING PROTEIN DRRA"/>
    <property type="match status" value="1"/>
</dbReference>
<dbReference type="PROSITE" id="PS00211">
    <property type="entry name" value="ABC_TRANSPORTER_1"/>
    <property type="match status" value="1"/>
</dbReference>
<dbReference type="Proteomes" id="UP000192591">
    <property type="component" value="Unassembled WGS sequence"/>
</dbReference>
<accession>A0A1V9A697</accession>
<evidence type="ECO:0000256" key="7">
    <source>
        <dbReference type="ARBA" id="ARBA00023136"/>
    </source>
</evidence>
<protein>
    <submittedName>
        <fullName evidence="11">Daunorubicin/doxorubicin resistance ABC transporter ATP-binding protein DrrA</fullName>
    </submittedName>
</protein>
<evidence type="ECO:0000256" key="8">
    <source>
        <dbReference type="ARBA" id="ARBA00023251"/>
    </source>
</evidence>
<evidence type="ECO:0000256" key="6">
    <source>
        <dbReference type="ARBA" id="ARBA00022967"/>
    </source>
</evidence>
<sequence>MSPAPAVAASALRKRYGTTDALDGLNLVVPPGTVHGILGPNGAGKTTAVRVLSTLVRADSGTARVAGFDVATQATLVRRSIGLVGQNAAVDEILTGRQNLVLFGRLHHLRSAAATRRAGELLDAFGLTEAADKPVKQYSGGMRRRLDLAAGLLTAPSVLFLDEPTTGLDPRARTEMWESVRELAASGTTVILTTQYLDEADHLADAVSVVDGGRVIAQGTPDELKGRLGGDRLDVTVRDAADLVPAAELLQRVTGGDVHTDADRRRASAPVTDRVTALGTVLRAVEGEHFGVEDVTIRRPTLDEVFLHLTGSDASQPAKETTA</sequence>
<dbReference type="AlphaFoldDB" id="A0A1V9A697"/>
<evidence type="ECO:0000256" key="3">
    <source>
        <dbReference type="ARBA" id="ARBA00022475"/>
    </source>
</evidence>
<dbReference type="GO" id="GO:1900753">
    <property type="term" value="P:doxorubicin transport"/>
    <property type="evidence" value="ECO:0007669"/>
    <property type="project" value="InterPro"/>
</dbReference>
<evidence type="ECO:0000259" key="10">
    <source>
        <dbReference type="PROSITE" id="PS50893"/>
    </source>
</evidence>
<dbReference type="EMBL" id="MWIH01000005">
    <property type="protein sequence ID" value="OQO92464.1"/>
    <property type="molecule type" value="Genomic_DNA"/>
</dbReference>
<dbReference type="GO" id="GO:0005886">
    <property type="term" value="C:plasma membrane"/>
    <property type="evidence" value="ECO:0007669"/>
    <property type="project" value="UniProtKB-SubCell"/>
</dbReference>
<dbReference type="PANTHER" id="PTHR42711">
    <property type="entry name" value="ABC TRANSPORTER ATP-BINDING PROTEIN"/>
    <property type="match status" value="1"/>
</dbReference>
<dbReference type="SMART" id="SM00382">
    <property type="entry name" value="AAA"/>
    <property type="match status" value="1"/>
</dbReference>
<keyword evidence="3" id="KW-1003">Cell membrane</keyword>
<dbReference type="GO" id="GO:0046677">
    <property type="term" value="P:response to antibiotic"/>
    <property type="evidence" value="ECO:0007669"/>
    <property type="project" value="UniProtKB-KW"/>
</dbReference>
<dbReference type="InterPro" id="IPR050763">
    <property type="entry name" value="ABC_transporter_ATP-binding"/>
</dbReference>
<keyword evidence="8" id="KW-0046">Antibiotic resistance</keyword>
<dbReference type="Pfam" id="PF13732">
    <property type="entry name" value="DrrA1-3_C"/>
    <property type="match status" value="1"/>
</dbReference>
<keyword evidence="4" id="KW-0547">Nucleotide-binding</keyword>
<reference evidence="11 12" key="1">
    <citation type="submission" date="2017-02" db="EMBL/GenBank/DDBJ databases">
        <title>Draft genome of Saccharomonospora sp. 154.</title>
        <authorList>
            <person name="Alonso-Carmona G.S."/>
            <person name="De La Haba R."/>
            <person name="Vera-Gargallo B."/>
            <person name="Sandoval-Trujillo A.H."/>
            <person name="Ramirez-Duran N."/>
            <person name="Ventosa A."/>
        </authorList>
    </citation>
    <scope>NUCLEOTIDE SEQUENCE [LARGE SCALE GENOMIC DNA]</scope>
    <source>
        <strain evidence="11 12">LRS4.154</strain>
    </source>
</reference>
<name>A0A1V9A697_SACPI</name>
<dbReference type="InterPro" id="IPR003439">
    <property type="entry name" value="ABC_transporter-like_ATP-bd"/>
</dbReference>
<comment type="subcellular location">
    <subcellularLocation>
        <location evidence="1">Cell membrane</location>
        <topology evidence="1">Peripheral membrane protein</topology>
        <orientation evidence="1">Cytoplasmic side</orientation>
    </subcellularLocation>
</comment>
<dbReference type="RefSeq" id="WP_081191525.1">
    <property type="nucleotide sequence ID" value="NZ_MWIH01000005.1"/>
</dbReference>
<dbReference type="InterPro" id="IPR003593">
    <property type="entry name" value="AAA+_ATPase"/>
</dbReference>
<keyword evidence="7" id="KW-0472">Membrane</keyword>
<dbReference type="InterPro" id="IPR027417">
    <property type="entry name" value="P-loop_NTPase"/>
</dbReference>
<organism evidence="11 12">
    <name type="scientific">Saccharomonospora piscinae</name>
    <dbReference type="NCBI Taxonomy" id="687388"/>
    <lineage>
        <taxon>Bacteria</taxon>
        <taxon>Bacillati</taxon>
        <taxon>Actinomycetota</taxon>
        <taxon>Actinomycetes</taxon>
        <taxon>Pseudonocardiales</taxon>
        <taxon>Pseudonocardiaceae</taxon>
        <taxon>Saccharomonospora</taxon>
    </lineage>
</organism>
<dbReference type="FunFam" id="3.40.50.300:FF:000589">
    <property type="entry name" value="ABC transporter, ATP-binding subunit"/>
    <property type="match status" value="1"/>
</dbReference>
<dbReference type="GO" id="GO:0005524">
    <property type="term" value="F:ATP binding"/>
    <property type="evidence" value="ECO:0007669"/>
    <property type="project" value="UniProtKB-KW"/>
</dbReference>
<dbReference type="InterPro" id="IPR017871">
    <property type="entry name" value="ABC_transporter-like_CS"/>
</dbReference>
<evidence type="ECO:0000313" key="11">
    <source>
        <dbReference type="EMBL" id="OQO92464.1"/>
    </source>
</evidence>
<keyword evidence="6" id="KW-1278">Translocase</keyword>
<comment type="similarity">
    <text evidence="9">Belongs to the ABC transporter superfamily. Drug exporter-1 (DrugE1) (TC 3.A.1.105) family.</text>
</comment>
<comment type="caution">
    <text evidence="11">The sequence shown here is derived from an EMBL/GenBank/DDBJ whole genome shotgun (WGS) entry which is preliminary data.</text>
</comment>
<dbReference type="Pfam" id="PF00005">
    <property type="entry name" value="ABC_tran"/>
    <property type="match status" value="1"/>
</dbReference>
<evidence type="ECO:0000256" key="9">
    <source>
        <dbReference type="ARBA" id="ARBA00049985"/>
    </source>
</evidence>
<evidence type="ECO:0000256" key="5">
    <source>
        <dbReference type="ARBA" id="ARBA00022840"/>
    </source>
</evidence>
<feature type="domain" description="ABC transporter" evidence="10">
    <location>
        <begin position="7"/>
        <end position="237"/>
    </location>
</feature>
<evidence type="ECO:0000256" key="4">
    <source>
        <dbReference type="ARBA" id="ARBA00022741"/>
    </source>
</evidence>
<dbReference type="PROSITE" id="PS50893">
    <property type="entry name" value="ABC_TRANSPORTER_2"/>
    <property type="match status" value="1"/>
</dbReference>
<evidence type="ECO:0000256" key="1">
    <source>
        <dbReference type="ARBA" id="ARBA00004413"/>
    </source>
</evidence>
<gene>
    <name evidence="11" type="ORF">B1813_09720</name>
</gene>
<dbReference type="InterPro" id="IPR025302">
    <property type="entry name" value="DrrA1/2-like_C"/>
</dbReference>
<dbReference type="GO" id="GO:0043215">
    <property type="term" value="P:daunorubicin transport"/>
    <property type="evidence" value="ECO:0007669"/>
    <property type="project" value="InterPro"/>
</dbReference>
<keyword evidence="12" id="KW-1185">Reference proteome</keyword>
<dbReference type="GO" id="GO:0016887">
    <property type="term" value="F:ATP hydrolysis activity"/>
    <property type="evidence" value="ECO:0007669"/>
    <property type="project" value="InterPro"/>
</dbReference>
<evidence type="ECO:0000256" key="2">
    <source>
        <dbReference type="ARBA" id="ARBA00022448"/>
    </source>
</evidence>
<proteinExistence type="inferred from homology"/>